<dbReference type="AlphaFoldDB" id="A0A9Y2JPN0"/>
<evidence type="ECO:0000313" key="4">
    <source>
        <dbReference type="EMBL" id="WIY01883.1"/>
    </source>
</evidence>
<dbReference type="InterPro" id="IPR027417">
    <property type="entry name" value="P-loop_NTPase"/>
</dbReference>
<dbReference type="PRINTS" id="PR00038">
    <property type="entry name" value="HTHLUXR"/>
</dbReference>
<accession>A0A9Y2JPN0</accession>
<dbReference type="InterPro" id="IPR041664">
    <property type="entry name" value="AAA_16"/>
</dbReference>
<dbReference type="EMBL" id="CP127295">
    <property type="protein sequence ID" value="WIY01883.1"/>
    <property type="molecule type" value="Genomic_DNA"/>
</dbReference>
<name>A0A9Y2JPN0_9PSEU</name>
<dbReference type="GO" id="GO:0003677">
    <property type="term" value="F:DNA binding"/>
    <property type="evidence" value="ECO:0007669"/>
    <property type="project" value="InterPro"/>
</dbReference>
<dbReference type="SUPFAM" id="SSF46894">
    <property type="entry name" value="C-terminal effector domain of the bipartite response regulators"/>
    <property type="match status" value="1"/>
</dbReference>
<evidence type="ECO:0000259" key="3">
    <source>
        <dbReference type="PROSITE" id="PS50043"/>
    </source>
</evidence>
<protein>
    <submittedName>
        <fullName evidence="4">AAA family ATPase</fullName>
    </submittedName>
</protein>
<dbReference type="InterPro" id="IPR016032">
    <property type="entry name" value="Sig_transdc_resp-reg_C-effctor"/>
</dbReference>
<dbReference type="Pfam" id="PF13191">
    <property type="entry name" value="AAA_16"/>
    <property type="match status" value="1"/>
</dbReference>
<dbReference type="Gene3D" id="1.10.10.10">
    <property type="entry name" value="Winged helix-like DNA-binding domain superfamily/Winged helix DNA-binding domain"/>
    <property type="match status" value="1"/>
</dbReference>
<dbReference type="InterPro" id="IPR000792">
    <property type="entry name" value="Tscrpt_reg_LuxR_C"/>
</dbReference>
<keyword evidence="1" id="KW-0547">Nucleotide-binding</keyword>
<dbReference type="PANTHER" id="PTHR16305">
    <property type="entry name" value="TESTICULAR SOLUBLE ADENYLYL CYCLASE"/>
    <property type="match status" value="1"/>
</dbReference>
<gene>
    <name evidence="4" type="ORF">QRX60_49110</name>
</gene>
<dbReference type="InterPro" id="IPR036388">
    <property type="entry name" value="WH-like_DNA-bd_sf"/>
</dbReference>
<keyword evidence="5" id="KW-1185">Reference proteome</keyword>
<dbReference type="GO" id="GO:0005524">
    <property type="term" value="F:ATP binding"/>
    <property type="evidence" value="ECO:0007669"/>
    <property type="project" value="UniProtKB-KW"/>
</dbReference>
<evidence type="ECO:0000256" key="2">
    <source>
        <dbReference type="ARBA" id="ARBA00022840"/>
    </source>
</evidence>
<dbReference type="Proteomes" id="UP001239397">
    <property type="component" value="Chromosome"/>
</dbReference>
<dbReference type="Pfam" id="PF00196">
    <property type="entry name" value="GerE"/>
    <property type="match status" value="1"/>
</dbReference>
<reference evidence="4 5" key="1">
    <citation type="submission" date="2023-06" db="EMBL/GenBank/DDBJ databases">
        <authorList>
            <person name="Oyuntsetseg B."/>
            <person name="Kim S.B."/>
        </authorList>
    </citation>
    <scope>NUCLEOTIDE SEQUENCE [LARGE SCALE GENOMIC DNA]</scope>
    <source>
        <strain evidence="4 5">4-36</strain>
    </source>
</reference>
<dbReference type="CDD" id="cd06170">
    <property type="entry name" value="LuxR_C_like"/>
    <property type="match status" value="1"/>
</dbReference>
<proteinExistence type="predicted"/>
<dbReference type="PANTHER" id="PTHR16305:SF35">
    <property type="entry name" value="TRANSCRIPTIONAL ACTIVATOR DOMAIN"/>
    <property type="match status" value="1"/>
</dbReference>
<dbReference type="RefSeq" id="WP_285998320.1">
    <property type="nucleotide sequence ID" value="NZ_CP127295.1"/>
</dbReference>
<evidence type="ECO:0000256" key="1">
    <source>
        <dbReference type="ARBA" id="ARBA00022741"/>
    </source>
</evidence>
<evidence type="ECO:0000313" key="5">
    <source>
        <dbReference type="Proteomes" id="UP001239397"/>
    </source>
</evidence>
<organism evidence="4 5">
    <name type="scientific">Amycolatopsis mongoliensis</name>
    <dbReference type="NCBI Taxonomy" id="715475"/>
    <lineage>
        <taxon>Bacteria</taxon>
        <taxon>Bacillati</taxon>
        <taxon>Actinomycetota</taxon>
        <taxon>Actinomycetes</taxon>
        <taxon>Pseudonocardiales</taxon>
        <taxon>Pseudonocardiaceae</taxon>
        <taxon>Amycolatopsis</taxon>
    </lineage>
</organism>
<dbReference type="SUPFAM" id="SSF52540">
    <property type="entry name" value="P-loop containing nucleoside triphosphate hydrolases"/>
    <property type="match status" value="1"/>
</dbReference>
<feature type="domain" description="HTH luxR-type" evidence="3">
    <location>
        <begin position="854"/>
        <end position="919"/>
    </location>
</feature>
<sequence length="926" mass="97492">MALPEREIELRRLCAAITAAGAGEGSVTVVTGQLGVGKTALLKEVLRSAEANPGGPRVLAAAASRTEQDFDFGIACQVLEPLVAEADARAADRWFAGTASAARWLFPGAPGWPGWEPGDHNDVLTAHGLLGLLAAVGAERPLVVLVDDLHVADRQSLTWLRQCARRIHELPCALVVTVREGDPGADRPAIRELWELAKTRIRPANLSEAGVAAVLRAASDGRAGDARFVAACHAASGGNPLYLAEVVRGDPPHGVGPSVLKERLSAQLAVLPPQVTDCARAIAVLGEHAQPWLVEHLTGADSVAVAEAVRALGRLGVLDPACPPRFAAPVLRTAIEASMTAQEDLRWRVRAANVFHEAGFAAETVAAQLLEVPAPSPSPWMPEELRTAADAATRRGEPETAARYLRRALLDLPPGGPERGWRLVDLALTEAAFDVAAAIRHLTQAIGLLPTPRERAEAVTLLPLSAFLRPEAAVLVGRVGPEDAGAQAGLRLEARIRLTRCEDPALLAGAVDRLRELGPEPSIATLAERELLAVLLHAATLSAGMPARTVVELTDRLLRCAPASSAEFAGTAPLLIISALAAGAVGPTWSWLESAAGEPVLGRPSRPASLISARAAVLAQTGQLTRARSTAWEAYELIGGNLGEAPESLVMALVATAVVTRDERLATTLVEHYDEQALGRAGLHVRAALLMLRGAATAVEDPRGALARFLDCGAALHRAGWRNPALFPWRTWSAWLQQRLGDPVSAGELIDDEVRWARRWGAPAPIGRALRIKASLSSGPEADRLVAESIESSRASGDRLELVRALLAEGALLRDGGKAGAEERFREAFRLAEGCGAPWLTGRTAEETTGPGTAAGPSAALSEAEGRVVGLALDGLTNGEIAAEINVTRRAVEKHLTNCYRKLGISGRAELAEVFGAWGFGARSSA</sequence>
<dbReference type="PROSITE" id="PS50043">
    <property type="entry name" value="HTH_LUXR_2"/>
    <property type="match status" value="1"/>
</dbReference>
<keyword evidence="2" id="KW-0067">ATP-binding</keyword>
<dbReference type="SMART" id="SM00421">
    <property type="entry name" value="HTH_LUXR"/>
    <property type="match status" value="1"/>
</dbReference>
<dbReference type="GO" id="GO:0004016">
    <property type="term" value="F:adenylate cyclase activity"/>
    <property type="evidence" value="ECO:0007669"/>
    <property type="project" value="TreeGrafter"/>
</dbReference>
<dbReference type="KEGG" id="amog:QRX60_49110"/>
<dbReference type="GO" id="GO:0006355">
    <property type="term" value="P:regulation of DNA-templated transcription"/>
    <property type="evidence" value="ECO:0007669"/>
    <property type="project" value="InterPro"/>
</dbReference>
<dbReference type="GO" id="GO:0005737">
    <property type="term" value="C:cytoplasm"/>
    <property type="evidence" value="ECO:0007669"/>
    <property type="project" value="TreeGrafter"/>
</dbReference>